<dbReference type="InterPro" id="IPR014001">
    <property type="entry name" value="Helicase_ATP-bd"/>
</dbReference>
<dbReference type="PROSITE" id="PS51194">
    <property type="entry name" value="HELICASE_CTER"/>
    <property type="match status" value="1"/>
</dbReference>
<dbReference type="FunFam" id="3.40.50.300:FF:000715">
    <property type="entry name" value="ATP-dependent DNA helicase RecG"/>
    <property type="match status" value="1"/>
</dbReference>
<accession>A0A0M0HX41</accession>
<dbReference type="Pfam" id="PF00271">
    <property type="entry name" value="Helicase_C"/>
    <property type="match status" value="1"/>
</dbReference>
<dbReference type="Pfam" id="PF00270">
    <property type="entry name" value="DEAD"/>
    <property type="match status" value="1"/>
</dbReference>
<dbReference type="SUPFAM" id="SSF52540">
    <property type="entry name" value="P-loop containing nucleoside triphosphate hydrolases"/>
    <property type="match status" value="2"/>
</dbReference>
<dbReference type="GO" id="GO:0005524">
    <property type="term" value="F:ATP binding"/>
    <property type="evidence" value="ECO:0007669"/>
    <property type="project" value="UniProtKB-KW"/>
</dbReference>
<evidence type="ECO:0000256" key="8">
    <source>
        <dbReference type="ARBA" id="ARBA00023125"/>
    </source>
</evidence>
<keyword evidence="9 15" id="KW-0233">DNA recombination</keyword>
<sequence>MSQLLSAIPLTSLSGVGAKVAEKLAKVGLNSVQDLLFHLPLRYEDRTRIYPIVKLHAGLWAAVQGKVMSVDTLFGKRKMLAVKISDGNGTITLRFFNFTAAMKNNFAEGKTVHAYGEIKRGSFGLEIVHPDYKFYAPNQKADVEETLTPVYPTTEGLRQATLRNLTDQALALLDKAAVQELLPSGLYNHQITLAQALHTIHRPPPNINLEEFDEGQHPAQVRLIMEELLAQNLSMLSVRSKGQKDVALPLPESNQLKQQLLAQLPFSPTNAQNRVVQEIEQDLLQPHPMMRLVQGDVGSGKTLVAAMAALRALEHGYQVTLMAPTELLAEQHAINFANWFEPMGIKVGWLAGKLKGKTKESELERIASGDAQMVVGTHALFQEHVKFNHLALVIIDEQHRFGVHQRLELREKGEKQGAFPHQLIMTATPIPRTLAMTAYADLETSVIDELPPGRTPIQTVAIPDTKRDDIIERVRHACLTEGKQAYWVCTLIDESEVLEAQAAADTAEELQRKLPDVKIGLVHGRMKPAEKQAVMQDFKDNKLHLLVATTVIEVGVDVPNSSLMIIENPERLGLAQLHQLRGRVGRGSVASHCVLLYHAPLSKTAQKRLAVLRESNDGFVIAQRDLEIRGPGELLGTKQTGMADFKIADLVRDQRLIPEVQRIARYIHDNYPDNAVAIIDRWLGDRDVYAKA</sequence>
<reference evidence="19" key="1">
    <citation type="submission" date="2015-08" db="EMBL/GenBank/DDBJ databases">
        <title>Vibrio galatheae sp. nov., a novel member of the Vibrionaceae family isolated from the Solomon Islands.</title>
        <authorList>
            <person name="Giubergia S."/>
            <person name="Machado H."/>
            <person name="Mateiu R.V."/>
            <person name="Gram L."/>
        </authorList>
    </citation>
    <scope>NUCLEOTIDE SEQUENCE [LARGE SCALE GENOMIC DNA]</scope>
    <source>
        <strain evidence="19">DSM 19134</strain>
    </source>
</reference>
<dbReference type="STRING" id="171383.AKJ31_15270"/>
<dbReference type="Gene3D" id="3.40.50.300">
    <property type="entry name" value="P-loop containing nucleotide triphosphate hydrolases"/>
    <property type="match status" value="2"/>
</dbReference>
<dbReference type="NCBIfam" id="NF008166">
    <property type="entry name" value="PRK10917.1-4"/>
    <property type="match status" value="1"/>
</dbReference>
<evidence type="ECO:0000256" key="9">
    <source>
        <dbReference type="ARBA" id="ARBA00023172"/>
    </source>
</evidence>
<keyword evidence="7 15" id="KW-0067">ATP-binding</keyword>
<comment type="function">
    <text evidence="15">Plays a critical role in recombination and DNA repair. Helps process Holliday junction intermediates to mature products by catalyzing branch migration. Has replication fork regression activity, unwinds stalled or blocked replication forks to make a HJ that can be resolved. Has a DNA unwinding activity characteristic of a DNA helicase with 3'-5' polarity.</text>
</comment>
<name>A0A0M0HX41_9VIBR</name>
<dbReference type="InterPro" id="IPR045562">
    <property type="entry name" value="RecG_dom3_C"/>
</dbReference>
<dbReference type="SUPFAM" id="SSF50249">
    <property type="entry name" value="Nucleic acid-binding proteins"/>
    <property type="match status" value="1"/>
</dbReference>
<evidence type="ECO:0000256" key="2">
    <source>
        <dbReference type="ARBA" id="ARBA00017846"/>
    </source>
</evidence>
<dbReference type="GO" id="GO:0043138">
    <property type="term" value="F:3'-5' DNA helicase activity"/>
    <property type="evidence" value="ECO:0007669"/>
    <property type="project" value="UniProtKB-EC"/>
</dbReference>
<dbReference type="SMART" id="SM00490">
    <property type="entry name" value="HELICc"/>
    <property type="match status" value="1"/>
</dbReference>
<dbReference type="InterPro" id="IPR004609">
    <property type="entry name" value="ATP-dep_DNA_helicase_RecG"/>
</dbReference>
<dbReference type="InterPro" id="IPR047112">
    <property type="entry name" value="RecG/Mfd"/>
</dbReference>
<dbReference type="Gene3D" id="2.40.50.140">
    <property type="entry name" value="Nucleic acid-binding proteins"/>
    <property type="match status" value="1"/>
</dbReference>
<dbReference type="FunFam" id="2.40.50.140:FF:000134">
    <property type="entry name" value="ATP-dependent DNA helicase RecG"/>
    <property type="match status" value="1"/>
</dbReference>
<evidence type="ECO:0000256" key="6">
    <source>
        <dbReference type="ARBA" id="ARBA00022806"/>
    </source>
</evidence>
<evidence type="ECO:0000256" key="13">
    <source>
        <dbReference type="ARBA" id="ARBA00034808"/>
    </source>
</evidence>
<dbReference type="NCBIfam" id="NF008168">
    <property type="entry name" value="PRK10917.2-2"/>
    <property type="match status" value="1"/>
</dbReference>
<dbReference type="InterPro" id="IPR011545">
    <property type="entry name" value="DEAD/DEAH_box_helicase_dom"/>
</dbReference>
<dbReference type="GO" id="GO:0006281">
    <property type="term" value="P:DNA repair"/>
    <property type="evidence" value="ECO:0007669"/>
    <property type="project" value="UniProtKB-UniRule"/>
</dbReference>
<dbReference type="SMART" id="SM00487">
    <property type="entry name" value="DEXDc"/>
    <property type="match status" value="1"/>
</dbReference>
<dbReference type="GO" id="GO:0003677">
    <property type="term" value="F:DNA binding"/>
    <property type="evidence" value="ECO:0007669"/>
    <property type="project" value="UniProtKB-KW"/>
</dbReference>
<dbReference type="FunFam" id="3.40.50.300:FF:000391">
    <property type="entry name" value="ATP-dependent DNA helicase RecG"/>
    <property type="match status" value="1"/>
</dbReference>
<evidence type="ECO:0000256" key="12">
    <source>
        <dbReference type="ARBA" id="ARBA00034617"/>
    </source>
</evidence>
<comment type="caution">
    <text evidence="18">The sequence shown here is derived from an EMBL/GenBank/DDBJ whole genome shotgun (WGS) entry which is preliminary data.</text>
</comment>
<keyword evidence="6 15" id="KW-0347">Helicase</keyword>
<dbReference type="NCBIfam" id="NF008165">
    <property type="entry name" value="PRK10917.1-3"/>
    <property type="match status" value="1"/>
</dbReference>
<protein>
    <recommendedName>
        <fullName evidence="2 15">ATP-dependent DNA helicase RecG</fullName>
        <ecNumber evidence="13 15">5.6.2.4</ecNumber>
    </recommendedName>
</protein>
<dbReference type="NCBIfam" id="NF008163">
    <property type="entry name" value="PRK10917.1-1"/>
    <property type="match status" value="1"/>
</dbReference>
<dbReference type="GO" id="GO:0006310">
    <property type="term" value="P:DNA recombination"/>
    <property type="evidence" value="ECO:0007669"/>
    <property type="project" value="UniProtKB-UniRule"/>
</dbReference>
<keyword evidence="10 15" id="KW-0234">DNA repair</keyword>
<dbReference type="InterPro" id="IPR027417">
    <property type="entry name" value="P-loop_NTPase"/>
</dbReference>
<dbReference type="PATRIC" id="fig|171383.3.peg.3125"/>
<keyword evidence="11" id="KW-0413">Isomerase</keyword>
<dbReference type="GO" id="GO:0016887">
    <property type="term" value="F:ATP hydrolysis activity"/>
    <property type="evidence" value="ECO:0007669"/>
    <property type="project" value="RHEA"/>
</dbReference>
<comment type="similarity">
    <text evidence="1 15">Belongs to the helicase family. RecG subfamily.</text>
</comment>
<dbReference type="PROSITE" id="PS51192">
    <property type="entry name" value="HELICASE_ATP_BIND_1"/>
    <property type="match status" value="1"/>
</dbReference>
<evidence type="ECO:0000259" key="17">
    <source>
        <dbReference type="PROSITE" id="PS51194"/>
    </source>
</evidence>
<dbReference type="CDD" id="cd18811">
    <property type="entry name" value="SF2_C_RecG"/>
    <property type="match status" value="1"/>
</dbReference>
<dbReference type="EC" id="5.6.2.4" evidence="13 15"/>
<feature type="domain" description="Helicase C-terminal" evidence="17">
    <location>
        <begin position="481"/>
        <end position="627"/>
    </location>
</feature>
<proteinExistence type="inferred from homology"/>
<dbReference type="InterPro" id="IPR012340">
    <property type="entry name" value="NA-bd_OB-fold"/>
</dbReference>
<evidence type="ECO:0000313" key="19">
    <source>
        <dbReference type="Proteomes" id="UP000037530"/>
    </source>
</evidence>
<comment type="catalytic activity">
    <reaction evidence="14 15">
        <text>ATP + H2O = ADP + phosphate + H(+)</text>
        <dbReference type="Rhea" id="RHEA:13065"/>
        <dbReference type="ChEBI" id="CHEBI:15377"/>
        <dbReference type="ChEBI" id="CHEBI:15378"/>
        <dbReference type="ChEBI" id="CHEBI:30616"/>
        <dbReference type="ChEBI" id="CHEBI:43474"/>
        <dbReference type="ChEBI" id="CHEBI:456216"/>
        <dbReference type="EC" id="5.6.2.4"/>
    </reaction>
</comment>
<organism evidence="18 19">
    <name type="scientific">Vibrio hepatarius</name>
    <dbReference type="NCBI Taxonomy" id="171383"/>
    <lineage>
        <taxon>Bacteria</taxon>
        <taxon>Pseudomonadati</taxon>
        <taxon>Pseudomonadota</taxon>
        <taxon>Gammaproteobacteria</taxon>
        <taxon>Vibrionales</taxon>
        <taxon>Vibrionaceae</taxon>
        <taxon>Vibrio</taxon>
        <taxon>Vibrio oreintalis group</taxon>
    </lineage>
</organism>
<evidence type="ECO:0000256" key="14">
    <source>
        <dbReference type="ARBA" id="ARBA00048988"/>
    </source>
</evidence>
<dbReference type="PANTHER" id="PTHR47964:SF1">
    <property type="entry name" value="ATP-DEPENDENT DNA HELICASE HOMOLOG RECG, CHLOROPLASTIC"/>
    <property type="match status" value="1"/>
</dbReference>
<dbReference type="AlphaFoldDB" id="A0A0M0HX41"/>
<evidence type="ECO:0000256" key="11">
    <source>
        <dbReference type="ARBA" id="ARBA00023235"/>
    </source>
</evidence>
<keyword evidence="8" id="KW-0238">DNA-binding</keyword>
<dbReference type="NCBIfam" id="TIGR00643">
    <property type="entry name" value="recG"/>
    <property type="match status" value="1"/>
</dbReference>
<evidence type="ECO:0000259" key="16">
    <source>
        <dbReference type="PROSITE" id="PS51192"/>
    </source>
</evidence>
<evidence type="ECO:0000256" key="4">
    <source>
        <dbReference type="ARBA" id="ARBA00022763"/>
    </source>
</evidence>
<evidence type="ECO:0000256" key="15">
    <source>
        <dbReference type="RuleBase" id="RU363016"/>
    </source>
</evidence>
<evidence type="ECO:0000256" key="10">
    <source>
        <dbReference type="ARBA" id="ARBA00023204"/>
    </source>
</evidence>
<dbReference type="Pfam" id="PF19833">
    <property type="entry name" value="RecG_dom3_C"/>
    <property type="match status" value="1"/>
</dbReference>
<comment type="catalytic activity">
    <reaction evidence="12 15">
        <text>Couples ATP hydrolysis with the unwinding of duplex DNA by translocating in the 3'-5' direction.</text>
        <dbReference type="EC" id="5.6.2.4"/>
    </reaction>
</comment>
<evidence type="ECO:0000256" key="5">
    <source>
        <dbReference type="ARBA" id="ARBA00022801"/>
    </source>
</evidence>
<keyword evidence="4 15" id="KW-0227">DNA damage</keyword>
<evidence type="ECO:0000256" key="7">
    <source>
        <dbReference type="ARBA" id="ARBA00022840"/>
    </source>
</evidence>
<gene>
    <name evidence="18" type="ORF">AKJ31_15270</name>
</gene>
<keyword evidence="3 15" id="KW-0547">Nucleotide-binding</keyword>
<dbReference type="PANTHER" id="PTHR47964">
    <property type="entry name" value="ATP-DEPENDENT DNA HELICASE HOMOLOG RECG, CHLOROPLASTIC"/>
    <property type="match status" value="1"/>
</dbReference>
<dbReference type="OrthoDB" id="9804325at2"/>
<dbReference type="InterPro" id="IPR001650">
    <property type="entry name" value="Helicase_C-like"/>
</dbReference>
<keyword evidence="5 15" id="KW-0378">Hydrolase</keyword>
<dbReference type="EMBL" id="LHPI01000016">
    <property type="protein sequence ID" value="KOO06635.1"/>
    <property type="molecule type" value="Genomic_DNA"/>
</dbReference>
<feature type="domain" description="Helicase ATP-binding" evidence="16">
    <location>
        <begin position="282"/>
        <end position="447"/>
    </location>
</feature>
<evidence type="ECO:0000256" key="1">
    <source>
        <dbReference type="ARBA" id="ARBA00007504"/>
    </source>
</evidence>
<dbReference type="RefSeq" id="WP_053409975.1">
    <property type="nucleotide sequence ID" value="NZ_DAIPHI010000023.1"/>
</dbReference>
<keyword evidence="19" id="KW-1185">Reference proteome</keyword>
<dbReference type="Pfam" id="PF17191">
    <property type="entry name" value="RecG_wedge"/>
    <property type="match status" value="1"/>
</dbReference>
<dbReference type="InterPro" id="IPR033454">
    <property type="entry name" value="RecG_wedge"/>
</dbReference>
<dbReference type="CDD" id="cd17992">
    <property type="entry name" value="DEXHc_RecG"/>
    <property type="match status" value="1"/>
</dbReference>
<dbReference type="Proteomes" id="UP000037530">
    <property type="component" value="Unassembled WGS sequence"/>
</dbReference>
<evidence type="ECO:0000256" key="3">
    <source>
        <dbReference type="ARBA" id="ARBA00022741"/>
    </source>
</evidence>
<dbReference type="CDD" id="cd04488">
    <property type="entry name" value="RecG_wedge_OBF"/>
    <property type="match status" value="1"/>
</dbReference>
<evidence type="ECO:0000313" key="18">
    <source>
        <dbReference type="EMBL" id="KOO06635.1"/>
    </source>
</evidence>